<reference evidence="2 3" key="2">
    <citation type="journal article" date="2019" name="G3 (Bethesda)">
        <title>Hybrid Assembly of the Genome of the Entomopathogenic Nematode Steinernema carpocapsae Identifies the X-Chromosome.</title>
        <authorList>
            <person name="Serra L."/>
            <person name="Macchietto M."/>
            <person name="Macias-Munoz A."/>
            <person name="McGill C.J."/>
            <person name="Rodriguez I.M."/>
            <person name="Rodriguez B."/>
            <person name="Murad R."/>
            <person name="Mortazavi A."/>
        </authorList>
    </citation>
    <scope>NUCLEOTIDE SEQUENCE [LARGE SCALE GENOMIC DNA]</scope>
    <source>
        <strain evidence="2 3">ALL</strain>
    </source>
</reference>
<gene>
    <name evidence="2" type="ORF">L596_008133</name>
</gene>
<comment type="caution">
    <text evidence="2">The sequence shown here is derived from an EMBL/GenBank/DDBJ whole genome shotgun (WGS) entry which is preliminary data.</text>
</comment>
<evidence type="ECO:0000256" key="1">
    <source>
        <dbReference type="SAM" id="MobiDB-lite"/>
    </source>
</evidence>
<name>A0A4U5PBH9_STECR</name>
<feature type="region of interest" description="Disordered" evidence="1">
    <location>
        <begin position="184"/>
        <end position="211"/>
    </location>
</feature>
<accession>A0A4U5PBH9</accession>
<organism evidence="2 3">
    <name type="scientific">Steinernema carpocapsae</name>
    <name type="common">Entomopathogenic nematode</name>
    <dbReference type="NCBI Taxonomy" id="34508"/>
    <lineage>
        <taxon>Eukaryota</taxon>
        <taxon>Metazoa</taxon>
        <taxon>Ecdysozoa</taxon>
        <taxon>Nematoda</taxon>
        <taxon>Chromadorea</taxon>
        <taxon>Rhabditida</taxon>
        <taxon>Tylenchina</taxon>
        <taxon>Panagrolaimomorpha</taxon>
        <taxon>Strongyloidoidea</taxon>
        <taxon>Steinernematidae</taxon>
        <taxon>Steinernema</taxon>
    </lineage>
</organism>
<protein>
    <submittedName>
        <fullName evidence="2">Uncharacterized protein</fullName>
    </submittedName>
</protein>
<proteinExistence type="predicted"/>
<keyword evidence="3" id="KW-1185">Reference proteome</keyword>
<reference evidence="2 3" key="1">
    <citation type="journal article" date="2015" name="Genome Biol.">
        <title>Comparative genomics of Steinernema reveals deeply conserved gene regulatory networks.</title>
        <authorList>
            <person name="Dillman A.R."/>
            <person name="Macchietto M."/>
            <person name="Porter C.F."/>
            <person name="Rogers A."/>
            <person name="Williams B."/>
            <person name="Antoshechkin I."/>
            <person name="Lee M.M."/>
            <person name="Goodwin Z."/>
            <person name="Lu X."/>
            <person name="Lewis E.E."/>
            <person name="Goodrich-Blair H."/>
            <person name="Stock S.P."/>
            <person name="Adams B.J."/>
            <person name="Sternberg P.W."/>
            <person name="Mortazavi A."/>
        </authorList>
    </citation>
    <scope>NUCLEOTIDE SEQUENCE [LARGE SCALE GENOMIC DNA]</scope>
    <source>
        <strain evidence="2 3">ALL</strain>
    </source>
</reference>
<evidence type="ECO:0000313" key="3">
    <source>
        <dbReference type="Proteomes" id="UP000298663"/>
    </source>
</evidence>
<feature type="compositionally biased region" description="Polar residues" evidence="1">
    <location>
        <begin position="202"/>
        <end position="211"/>
    </location>
</feature>
<dbReference type="EMBL" id="AZBU02000002">
    <property type="protein sequence ID" value="TKR93727.1"/>
    <property type="molecule type" value="Genomic_DNA"/>
</dbReference>
<evidence type="ECO:0000313" key="2">
    <source>
        <dbReference type="EMBL" id="TKR93727.1"/>
    </source>
</evidence>
<feature type="compositionally biased region" description="Polar residues" evidence="1">
    <location>
        <begin position="185"/>
        <end position="194"/>
    </location>
</feature>
<dbReference type="AlphaFoldDB" id="A0A4U5PBH9"/>
<dbReference type="Proteomes" id="UP000298663">
    <property type="component" value="Unassembled WGS sequence"/>
</dbReference>
<sequence length="253" mass="28258">MCTKSKGKTLRVKCLMCIAAVAFETRGANLKCEPTEFRKQRPNERRTPVARLNCSVPPRYFIGAPKRCRAERETRHQEAREAALRAQGEEVRQAGAGASVPLAGFVEEPDLVPPESIDHSLWRRLMAEEVVWDPLVHQTRMEVRLTDAEASGPFVGSVEESGQALEQPRSPSTRYTGVCWRESASGLSSTTSPPKTRAKRCSTASPRSTRTDSWSPLWIAAWRCTRSPGRLQQPHPLCISCKDSHILFCYPPT</sequence>